<reference evidence="18 19" key="1">
    <citation type="journal article" date="2022" name="Nat. Genet.">
        <title>Improved pea reference genome and pan-genome highlight genomic features and evolutionary characteristics.</title>
        <authorList>
            <person name="Yang T."/>
            <person name="Liu R."/>
            <person name="Luo Y."/>
            <person name="Hu S."/>
            <person name="Wang D."/>
            <person name="Wang C."/>
            <person name="Pandey M.K."/>
            <person name="Ge S."/>
            <person name="Xu Q."/>
            <person name="Li N."/>
            <person name="Li G."/>
            <person name="Huang Y."/>
            <person name="Saxena R.K."/>
            <person name="Ji Y."/>
            <person name="Li M."/>
            <person name="Yan X."/>
            <person name="He Y."/>
            <person name="Liu Y."/>
            <person name="Wang X."/>
            <person name="Xiang C."/>
            <person name="Varshney R.K."/>
            <person name="Ding H."/>
            <person name="Gao S."/>
            <person name="Zong X."/>
        </authorList>
    </citation>
    <scope>NUCLEOTIDE SEQUENCE [LARGE SCALE GENOMIC DNA]</scope>
    <source>
        <strain evidence="18 19">cv. Zhongwan 6</strain>
    </source>
</reference>
<dbReference type="PROSITE" id="PS51352">
    <property type="entry name" value="THIOREDOXIN_2"/>
    <property type="match status" value="1"/>
</dbReference>
<evidence type="ECO:0000256" key="5">
    <source>
        <dbReference type="ARBA" id="ARBA00022640"/>
    </source>
</evidence>
<evidence type="ECO:0000256" key="16">
    <source>
        <dbReference type="ARBA" id="ARBA00049091"/>
    </source>
</evidence>
<gene>
    <name evidence="18" type="ORF">KIW84_040684</name>
</gene>
<organism evidence="18 19">
    <name type="scientific">Pisum sativum</name>
    <name type="common">Garden pea</name>
    <name type="synonym">Lathyrus oleraceus</name>
    <dbReference type="NCBI Taxonomy" id="3888"/>
    <lineage>
        <taxon>Eukaryota</taxon>
        <taxon>Viridiplantae</taxon>
        <taxon>Streptophyta</taxon>
        <taxon>Embryophyta</taxon>
        <taxon>Tracheophyta</taxon>
        <taxon>Spermatophyta</taxon>
        <taxon>Magnoliopsida</taxon>
        <taxon>eudicotyledons</taxon>
        <taxon>Gunneridae</taxon>
        <taxon>Pentapetalae</taxon>
        <taxon>rosids</taxon>
        <taxon>fabids</taxon>
        <taxon>Fabales</taxon>
        <taxon>Fabaceae</taxon>
        <taxon>Papilionoideae</taxon>
        <taxon>50 kb inversion clade</taxon>
        <taxon>NPAAA clade</taxon>
        <taxon>Hologalegina</taxon>
        <taxon>IRL clade</taxon>
        <taxon>Fabeae</taxon>
        <taxon>Lathyrus</taxon>
    </lineage>
</organism>
<keyword evidence="19" id="KW-1185">Reference proteome</keyword>
<dbReference type="Gramene" id="Psat4g018640.1">
    <property type="protein sequence ID" value="Psat4g018640.1.cds"/>
    <property type="gene ID" value="Psat4g018640"/>
</dbReference>
<dbReference type="OrthoDB" id="338622at2759"/>
<evidence type="ECO:0000256" key="4">
    <source>
        <dbReference type="ARBA" id="ARBA00022559"/>
    </source>
</evidence>
<sequence length="223" mass="24426">MLPLCSSSSMAANSSLTLPTNSFLTLLHPPPSSHYISSSLSSTSFNSQFLGLKLSHSSISITPSSSFKRSFIYAKVSKGSKPPAFTLKDQDGKTVSLSKYKGKPVVVYFYPADETPGCTKQACAFRDSYEKFKKAGAEVVGISGDNTASHKAFAKKYKLPYTLLSDEGNKIRKEWGVPGDFFGSLPGRETYVIDKNGVVQLVYNNQFQPEKHIDETLKLLQSL</sequence>
<evidence type="ECO:0000256" key="2">
    <source>
        <dbReference type="ARBA" id="ARBA00013017"/>
    </source>
</evidence>
<evidence type="ECO:0000256" key="14">
    <source>
        <dbReference type="ARBA" id="ARBA00039701"/>
    </source>
</evidence>
<keyword evidence="3" id="KW-0150">Chloroplast</keyword>
<keyword evidence="6" id="KW-0049">Antioxidant</keyword>
<comment type="similarity">
    <text evidence="13">Belongs to the peroxiredoxin family. BCP/PrxQ subfamily.</text>
</comment>
<comment type="caution">
    <text evidence="18">The sequence shown here is derived from an EMBL/GenBank/DDBJ whole genome shotgun (WGS) entry which is preliminary data.</text>
</comment>
<proteinExistence type="inferred from homology"/>
<dbReference type="InterPro" id="IPR050924">
    <property type="entry name" value="Peroxiredoxin_BCP/PrxQ"/>
</dbReference>
<dbReference type="InterPro" id="IPR000866">
    <property type="entry name" value="AhpC/TSA"/>
</dbReference>
<dbReference type="InterPro" id="IPR013766">
    <property type="entry name" value="Thioredoxin_domain"/>
</dbReference>
<dbReference type="GO" id="GO:0009543">
    <property type="term" value="C:chloroplast thylakoid lumen"/>
    <property type="evidence" value="ECO:0007669"/>
    <property type="project" value="UniProtKB-SubCell"/>
</dbReference>
<evidence type="ECO:0000256" key="13">
    <source>
        <dbReference type="ARBA" id="ARBA00038489"/>
    </source>
</evidence>
<evidence type="ECO:0000259" key="17">
    <source>
        <dbReference type="PROSITE" id="PS51352"/>
    </source>
</evidence>
<keyword evidence="8" id="KW-0560">Oxidoreductase</keyword>
<dbReference type="AlphaFoldDB" id="A0A9D5AKE0"/>
<keyword evidence="11" id="KW-0676">Redox-active center</keyword>
<dbReference type="FunFam" id="3.40.30.10:FF:000122">
    <property type="entry name" value="Peroxiredoxin Q chloroplastic"/>
    <property type="match status" value="1"/>
</dbReference>
<evidence type="ECO:0000313" key="18">
    <source>
        <dbReference type="EMBL" id="KAI5415327.1"/>
    </source>
</evidence>
<feature type="domain" description="Thioredoxin" evidence="17">
    <location>
        <begin position="76"/>
        <end position="223"/>
    </location>
</feature>
<evidence type="ECO:0000256" key="15">
    <source>
        <dbReference type="ARBA" id="ARBA00042163"/>
    </source>
</evidence>
<evidence type="ECO:0000256" key="9">
    <source>
        <dbReference type="ARBA" id="ARBA00023078"/>
    </source>
</evidence>
<evidence type="ECO:0000256" key="3">
    <source>
        <dbReference type="ARBA" id="ARBA00022528"/>
    </source>
</evidence>
<evidence type="ECO:0000256" key="8">
    <source>
        <dbReference type="ARBA" id="ARBA00023002"/>
    </source>
</evidence>
<dbReference type="Gene3D" id="3.40.30.10">
    <property type="entry name" value="Glutaredoxin"/>
    <property type="match status" value="1"/>
</dbReference>
<dbReference type="Gramene" id="Psat04G0068400-T1">
    <property type="protein sequence ID" value="KAI5415327.1"/>
    <property type="gene ID" value="KIW84_040684"/>
</dbReference>
<name>A0A9D5AKE0_PEA</name>
<dbReference type="Pfam" id="PF00578">
    <property type="entry name" value="AhpC-TSA"/>
    <property type="match status" value="1"/>
</dbReference>
<dbReference type="GO" id="GO:0009535">
    <property type="term" value="C:chloroplast thylakoid membrane"/>
    <property type="evidence" value="ECO:0007669"/>
    <property type="project" value="TreeGrafter"/>
</dbReference>
<dbReference type="GO" id="GO:0045454">
    <property type="term" value="P:cell redox homeostasis"/>
    <property type="evidence" value="ECO:0007669"/>
    <property type="project" value="TreeGrafter"/>
</dbReference>
<dbReference type="GO" id="GO:0008379">
    <property type="term" value="F:thioredoxin peroxidase activity"/>
    <property type="evidence" value="ECO:0007669"/>
    <property type="project" value="TreeGrafter"/>
</dbReference>
<keyword evidence="9" id="KW-0793">Thylakoid</keyword>
<accession>A0A9D5AKE0</accession>
<comment type="catalytic activity">
    <reaction evidence="16">
        <text>a hydroperoxide + [thioredoxin]-dithiol = an alcohol + [thioredoxin]-disulfide + H2O</text>
        <dbReference type="Rhea" id="RHEA:62620"/>
        <dbReference type="Rhea" id="RHEA-COMP:10698"/>
        <dbReference type="Rhea" id="RHEA-COMP:10700"/>
        <dbReference type="ChEBI" id="CHEBI:15377"/>
        <dbReference type="ChEBI" id="CHEBI:29950"/>
        <dbReference type="ChEBI" id="CHEBI:30879"/>
        <dbReference type="ChEBI" id="CHEBI:35924"/>
        <dbReference type="ChEBI" id="CHEBI:50058"/>
        <dbReference type="EC" id="1.11.1.24"/>
    </reaction>
</comment>
<dbReference type="Proteomes" id="UP001058974">
    <property type="component" value="Chromosome 4"/>
</dbReference>
<evidence type="ECO:0000256" key="12">
    <source>
        <dbReference type="ARBA" id="ARBA00032824"/>
    </source>
</evidence>
<dbReference type="SUPFAM" id="SSF52833">
    <property type="entry name" value="Thioredoxin-like"/>
    <property type="match status" value="1"/>
</dbReference>
<dbReference type="PANTHER" id="PTHR42801">
    <property type="entry name" value="THIOREDOXIN-DEPENDENT PEROXIDE REDUCTASE"/>
    <property type="match status" value="1"/>
</dbReference>
<dbReference type="Gramene" id="PSAT_LOCUS18562_t1">
    <property type="protein sequence ID" value="CAL5199158.1"/>
    <property type="gene ID" value="PSAT_LOCUS18562"/>
</dbReference>
<evidence type="ECO:0000256" key="10">
    <source>
        <dbReference type="ARBA" id="ARBA00023157"/>
    </source>
</evidence>
<dbReference type="EC" id="1.11.1.24" evidence="2"/>
<evidence type="ECO:0000256" key="1">
    <source>
        <dbReference type="ARBA" id="ARBA00004456"/>
    </source>
</evidence>
<dbReference type="EMBL" id="JAMSHJ010000004">
    <property type="protein sequence ID" value="KAI5415327.1"/>
    <property type="molecule type" value="Genomic_DNA"/>
</dbReference>
<protein>
    <recommendedName>
        <fullName evidence="14">Peroxiredoxin Q, chloroplastic</fullName>
        <ecNumber evidence="2">1.11.1.24</ecNumber>
    </recommendedName>
    <alternativeName>
        <fullName evidence="12">Thioredoxin peroxidase</fullName>
    </alternativeName>
    <alternativeName>
        <fullName evidence="15">Thioredoxin-dependent peroxiredoxin Q</fullName>
    </alternativeName>
</protein>
<keyword evidence="4" id="KW-0575">Peroxidase</keyword>
<keyword evidence="5" id="KW-0934">Plastid</keyword>
<keyword evidence="7" id="KW-0809">Transit peptide</keyword>
<evidence type="ECO:0000256" key="6">
    <source>
        <dbReference type="ARBA" id="ARBA00022862"/>
    </source>
</evidence>
<dbReference type="GO" id="GO:0034599">
    <property type="term" value="P:cellular response to oxidative stress"/>
    <property type="evidence" value="ECO:0007669"/>
    <property type="project" value="TreeGrafter"/>
</dbReference>
<keyword evidence="10" id="KW-1015">Disulfide bond</keyword>
<dbReference type="PANTHER" id="PTHR42801:SF4">
    <property type="entry name" value="AHPC_TSA FAMILY PROTEIN"/>
    <property type="match status" value="1"/>
</dbReference>
<dbReference type="CDD" id="cd03017">
    <property type="entry name" value="PRX_BCP"/>
    <property type="match status" value="1"/>
</dbReference>
<comment type="subcellular location">
    <subcellularLocation>
        <location evidence="1">Plastid</location>
        <location evidence="1">Chloroplast thylakoid lumen</location>
    </subcellularLocation>
</comment>
<evidence type="ECO:0000256" key="7">
    <source>
        <dbReference type="ARBA" id="ARBA00022946"/>
    </source>
</evidence>
<evidence type="ECO:0000313" key="19">
    <source>
        <dbReference type="Proteomes" id="UP001058974"/>
    </source>
</evidence>
<evidence type="ECO:0000256" key="11">
    <source>
        <dbReference type="ARBA" id="ARBA00023284"/>
    </source>
</evidence>
<dbReference type="InterPro" id="IPR036249">
    <property type="entry name" value="Thioredoxin-like_sf"/>
</dbReference>